<accession>A0A1M5STW0</accession>
<reference evidence="4" key="1">
    <citation type="submission" date="2016-11" db="EMBL/GenBank/DDBJ databases">
        <authorList>
            <person name="Varghese N."/>
            <person name="Submissions S."/>
        </authorList>
    </citation>
    <scope>NUCLEOTIDE SEQUENCE [LARGE SCALE GENOMIC DNA]</scope>
    <source>
        <strain evidence="4">DSM 15285</strain>
    </source>
</reference>
<gene>
    <name evidence="3" type="ORF">SAMN02744040_01905</name>
</gene>
<dbReference type="EMBL" id="FQXH01000024">
    <property type="protein sequence ID" value="SHH41981.1"/>
    <property type="molecule type" value="Genomic_DNA"/>
</dbReference>
<evidence type="ECO:0000256" key="1">
    <source>
        <dbReference type="SAM" id="Phobius"/>
    </source>
</evidence>
<keyword evidence="1" id="KW-0472">Membrane</keyword>
<sequence>MQKKLYEIIAEAQNGNKESMMLIINKFNLLIKKYSKKLNYDGAYSDLIINLIEIIKNIPIYENKNIKREECIIKYISSSLKYKYIKLSKKYKNIYVSEIELNEKITVSKNQTENTIEIKFLLNEFLDKLSNRQRYILQKIYIYGYTESEIAKKLQISRQAVNKTKKKALKKLQNSIQNLYIIFFYKFGLLFAIKKLFII</sequence>
<dbReference type="AlphaFoldDB" id="A0A1M5STW0"/>
<dbReference type="Pfam" id="PF04545">
    <property type="entry name" value="Sigma70_r4"/>
    <property type="match status" value="1"/>
</dbReference>
<dbReference type="NCBIfam" id="TIGR02937">
    <property type="entry name" value="sigma70-ECF"/>
    <property type="match status" value="1"/>
</dbReference>
<keyword evidence="1" id="KW-0812">Transmembrane</keyword>
<evidence type="ECO:0000313" key="3">
    <source>
        <dbReference type="EMBL" id="SHH41981.1"/>
    </source>
</evidence>
<dbReference type="SUPFAM" id="SSF88659">
    <property type="entry name" value="Sigma3 and sigma4 domains of RNA polymerase sigma factors"/>
    <property type="match status" value="1"/>
</dbReference>
<proteinExistence type="predicted"/>
<feature type="domain" description="RNA polymerase sigma-70 region 4" evidence="2">
    <location>
        <begin position="126"/>
        <end position="173"/>
    </location>
</feature>
<keyword evidence="1" id="KW-1133">Transmembrane helix</keyword>
<dbReference type="Proteomes" id="UP000242520">
    <property type="component" value="Unassembled WGS sequence"/>
</dbReference>
<dbReference type="RefSeq" id="WP_072725878.1">
    <property type="nucleotide sequence ID" value="NZ_FQXH01000024.1"/>
</dbReference>
<evidence type="ECO:0000259" key="2">
    <source>
        <dbReference type="Pfam" id="PF04545"/>
    </source>
</evidence>
<protein>
    <submittedName>
        <fullName evidence="3">RNA polymerase sigma factor, sigma-70 family</fullName>
    </submittedName>
</protein>
<name>A0A1M5STW0_9FIRM</name>
<dbReference type="InterPro" id="IPR013324">
    <property type="entry name" value="RNA_pol_sigma_r3/r4-like"/>
</dbReference>
<dbReference type="Gene3D" id="1.10.10.10">
    <property type="entry name" value="Winged helix-like DNA-binding domain superfamily/Winged helix DNA-binding domain"/>
    <property type="match status" value="1"/>
</dbReference>
<dbReference type="GO" id="GO:0003700">
    <property type="term" value="F:DNA-binding transcription factor activity"/>
    <property type="evidence" value="ECO:0007669"/>
    <property type="project" value="InterPro"/>
</dbReference>
<feature type="transmembrane region" description="Helical" evidence="1">
    <location>
        <begin position="179"/>
        <end position="198"/>
    </location>
</feature>
<dbReference type="InterPro" id="IPR007630">
    <property type="entry name" value="RNA_pol_sigma70_r4"/>
</dbReference>
<dbReference type="InterPro" id="IPR014284">
    <property type="entry name" value="RNA_pol_sigma-70_dom"/>
</dbReference>
<dbReference type="GO" id="GO:0006352">
    <property type="term" value="P:DNA-templated transcription initiation"/>
    <property type="evidence" value="ECO:0007669"/>
    <property type="project" value="InterPro"/>
</dbReference>
<evidence type="ECO:0000313" key="4">
    <source>
        <dbReference type="Proteomes" id="UP000242520"/>
    </source>
</evidence>
<dbReference type="OrthoDB" id="2449942at2"/>
<dbReference type="InterPro" id="IPR036388">
    <property type="entry name" value="WH-like_DNA-bd_sf"/>
</dbReference>
<organism evidence="3 4">
    <name type="scientific">Tepidibacter thalassicus DSM 15285</name>
    <dbReference type="NCBI Taxonomy" id="1123350"/>
    <lineage>
        <taxon>Bacteria</taxon>
        <taxon>Bacillati</taxon>
        <taxon>Bacillota</taxon>
        <taxon>Clostridia</taxon>
        <taxon>Peptostreptococcales</taxon>
        <taxon>Peptostreptococcaceae</taxon>
        <taxon>Tepidibacter</taxon>
    </lineage>
</organism>
<dbReference type="STRING" id="1123350.SAMN02744040_01905"/>
<keyword evidence="4" id="KW-1185">Reference proteome</keyword>